<reference evidence="1" key="1">
    <citation type="submission" date="2021-02" db="EMBL/GenBank/DDBJ databases">
        <title>Genome sequence Cadophora malorum strain M34.</title>
        <authorList>
            <person name="Stefanovic E."/>
            <person name="Vu D."/>
            <person name="Scully C."/>
            <person name="Dijksterhuis J."/>
            <person name="Roader J."/>
            <person name="Houbraken J."/>
        </authorList>
    </citation>
    <scope>NUCLEOTIDE SEQUENCE</scope>
    <source>
        <strain evidence="1">M34</strain>
    </source>
</reference>
<proteinExistence type="predicted"/>
<dbReference type="EMBL" id="JAFJYH010000030">
    <property type="protein sequence ID" value="KAG4423703.1"/>
    <property type="molecule type" value="Genomic_DNA"/>
</dbReference>
<evidence type="ECO:0000313" key="2">
    <source>
        <dbReference type="Proteomes" id="UP000664132"/>
    </source>
</evidence>
<organism evidence="1 2">
    <name type="scientific">Cadophora malorum</name>
    <dbReference type="NCBI Taxonomy" id="108018"/>
    <lineage>
        <taxon>Eukaryota</taxon>
        <taxon>Fungi</taxon>
        <taxon>Dikarya</taxon>
        <taxon>Ascomycota</taxon>
        <taxon>Pezizomycotina</taxon>
        <taxon>Leotiomycetes</taxon>
        <taxon>Helotiales</taxon>
        <taxon>Ploettnerulaceae</taxon>
        <taxon>Cadophora</taxon>
    </lineage>
</organism>
<sequence length="285" mass="32460">MSPIKWPEVGKVAPHYLEHSIILLDEAAKLQAIARQKPIPFNVINPFIDSLTEYVKKTREQPTMQELLIDIRNGFKEPRDIHEKVTIIKQSCDNTRPDGSLKYYSPFTETTSNINIPKTTSRHLDREIKVKVRDSHSIQALRRLTEKDIKERIAQALMADSTTTNLASQVTAAKQLKSGDIIIYTSTIEGVEALKGKREWLSTLGTKAEVLEETYGVLVHGVPVSRVNVNNQAQIIEQIKMENNCIIKGMEMKFVGWLSPQNDSKQESFLPHCRIYQTRTREHGN</sequence>
<name>A0A8H7WF11_9HELO</name>
<dbReference type="AlphaFoldDB" id="A0A8H7WF11"/>
<accession>A0A8H7WF11</accession>
<gene>
    <name evidence="1" type="ORF">IFR04_003128</name>
</gene>
<comment type="caution">
    <text evidence="1">The sequence shown here is derived from an EMBL/GenBank/DDBJ whole genome shotgun (WGS) entry which is preliminary data.</text>
</comment>
<dbReference type="OrthoDB" id="3530768at2759"/>
<evidence type="ECO:0000313" key="1">
    <source>
        <dbReference type="EMBL" id="KAG4423703.1"/>
    </source>
</evidence>
<keyword evidence="2" id="KW-1185">Reference proteome</keyword>
<protein>
    <submittedName>
        <fullName evidence="1">Uncharacterized protein</fullName>
    </submittedName>
</protein>
<dbReference type="Proteomes" id="UP000664132">
    <property type="component" value="Unassembled WGS sequence"/>
</dbReference>